<reference evidence="1 2" key="1">
    <citation type="submission" date="2016-07" db="EMBL/GenBank/DDBJ databases">
        <title>Pervasive Adenine N6-methylation of Active Genes in Fungi.</title>
        <authorList>
            <consortium name="DOE Joint Genome Institute"/>
            <person name="Mondo S.J."/>
            <person name="Dannebaum R.O."/>
            <person name="Kuo R.C."/>
            <person name="Labutti K."/>
            <person name="Haridas S."/>
            <person name="Kuo A."/>
            <person name="Salamov A."/>
            <person name="Ahrendt S.R."/>
            <person name="Lipzen A."/>
            <person name="Sullivan W."/>
            <person name="Andreopoulos W.B."/>
            <person name="Clum A."/>
            <person name="Lindquist E."/>
            <person name="Daum C."/>
            <person name="Ramamoorthy G.K."/>
            <person name="Gryganskyi A."/>
            <person name="Culley D."/>
            <person name="Magnuson J.K."/>
            <person name="James T.Y."/>
            <person name="O'Malley M.A."/>
            <person name="Stajich J.E."/>
            <person name="Spatafora J.W."/>
            <person name="Visel A."/>
            <person name="Grigoriev I.V."/>
        </authorList>
    </citation>
    <scope>NUCLEOTIDE SEQUENCE [LARGE SCALE GENOMIC DNA]</scope>
    <source>
        <strain evidence="1 2">JEL800</strain>
    </source>
</reference>
<evidence type="ECO:0000313" key="2">
    <source>
        <dbReference type="Proteomes" id="UP000193642"/>
    </source>
</evidence>
<dbReference type="PANTHER" id="PTHR33064">
    <property type="entry name" value="POL PROTEIN"/>
    <property type="match status" value="1"/>
</dbReference>
<dbReference type="PANTHER" id="PTHR33064:SF37">
    <property type="entry name" value="RIBONUCLEASE H"/>
    <property type="match status" value="1"/>
</dbReference>
<dbReference type="SUPFAM" id="SSF56672">
    <property type="entry name" value="DNA/RNA polymerases"/>
    <property type="match status" value="1"/>
</dbReference>
<dbReference type="EMBL" id="MCGO01000037">
    <property type="protein sequence ID" value="ORY39856.1"/>
    <property type="molecule type" value="Genomic_DNA"/>
</dbReference>
<comment type="caution">
    <text evidence="1">The sequence shown here is derived from an EMBL/GenBank/DDBJ whole genome shotgun (WGS) entry which is preliminary data.</text>
</comment>
<dbReference type="OrthoDB" id="2155711at2759"/>
<gene>
    <name evidence="1" type="ORF">BCR33DRAFT_661956</name>
</gene>
<dbReference type="STRING" id="329046.A0A1Y2BYQ3"/>
<dbReference type="InterPro" id="IPR043502">
    <property type="entry name" value="DNA/RNA_pol_sf"/>
</dbReference>
<proteinExistence type="predicted"/>
<accession>A0A1Y2BYQ3</accession>
<name>A0A1Y2BYQ3_9FUNG</name>
<evidence type="ECO:0000313" key="1">
    <source>
        <dbReference type="EMBL" id="ORY39856.1"/>
    </source>
</evidence>
<dbReference type="Proteomes" id="UP000193642">
    <property type="component" value="Unassembled WGS sequence"/>
</dbReference>
<protein>
    <submittedName>
        <fullName evidence="1">Uncharacterized protein</fullName>
    </submittedName>
</protein>
<organism evidence="1 2">
    <name type="scientific">Rhizoclosmatium globosum</name>
    <dbReference type="NCBI Taxonomy" id="329046"/>
    <lineage>
        <taxon>Eukaryota</taxon>
        <taxon>Fungi</taxon>
        <taxon>Fungi incertae sedis</taxon>
        <taxon>Chytridiomycota</taxon>
        <taxon>Chytridiomycota incertae sedis</taxon>
        <taxon>Chytridiomycetes</taxon>
        <taxon>Chytridiales</taxon>
        <taxon>Chytriomycetaceae</taxon>
        <taxon>Rhizoclosmatium</taxon>
    </lineage>
</organism>
<dbReference type="InterPro" id="IPR051320">
    <property type="entry name" value="Viral_Replic_Matur_Polypro"/>
</dbReference>
<dbReference type="AlphaFoldDB" id="A0A1Y2BYQ3"/>
<keyword evidence="2" id="KW-1185">Reference proteome</keyword>
<sequence length="96" mass="10404">MAVFTGKPPDLGESSIPGVRVFVVEHMDALARTLQRCLDSGLTLHGEKNELFVPKALVLGVVLSKDGRQVNPSKVDAILRWGHPTGVPELRSFLGM</sequence>
<feature type="non-terminal residue" evidence="1">
    <location>
        <position position="96"/>
    </location>
</feature>